<dbReference type="InterPro" id="IPR006664">
    <property type="entry name" value="OMP_bac"/>
</dbReference>
<feature type="region of interest" description="Disordered" evidence="5">
    <location>
        <begin position="180"/>
        <end position="204"/>
    </location>
</feature>
<dbReference type="PANTHER" id="PTHR30329">
    <property type="entry name" value="STATOR ELEMENT OF FLAGELLAR MOTOR COMPLEX"/>
    <property type="match status" value="1"/>
</dbReference>
<feature type="domain" description="OmpA-like" evidence="6">
    <location>
        <begin position="102"/>
        <end position="219"/>
    </location>
</feature>
<evidence type="ECO:0000256" key="5">
    <source>
        <dbReference type="SAM" id="MobiDB-lite"/>
    </source>
</evidence>
<dbReference type="RefSeq" id="WP_379661499.1">
    <property type="nucleotide sequence ID" value="NZ_JBHUDG010000003.1"/>
</dbReference>
<accession>A0ABW4IAW6</accession>
<keyword evidence="2 4" id="KW-0472">Membrane</keyword>
<evidence type="ECO:0000313" key="8">
    <source>
        <dbReference type="Proteomes" id="UP001597118"/>
    </source>
</evidence>
<dbReference type="Pfam" id="PF00691">
    <property type="entry name" value="OmpA"/>
    <property type="match status" value="1"/>
</dbReference>
<evidence type="ECO:0000256" key="1">
    <source>
        <dbReference type="ARBA" id="ARBA00004442"/>
    </source>
</evidence>
<evidence type="ECO:0000313" key="7">
    <source>
        <dbReference type="EMBL" id="MFD1629119.1"/>
    </source>
</evidence>
<dbReference type="PROSITE" id="PS51123">
    <property type="entry name" value="OMPA_2"/>
    <property type="match status" value="1"/>
</dbReference>
<gene>
    <name evidence="7" type="ORF">ACFSAH_04475</name>
</gene>
<dbReference type="Proteomes" id="UP001597118">
    <property type="component" value="Unassembled WGS sequence"/>
</dbReference>
<dbReference type="SUPFAM" id="SSF103088">
    <property type="entry name" value="OmpA-like"/>
    <property type="match status" value="1"/>
</dbReference>
<dbReference type="PRINTS" id="PR01021">
    <property type="entry name" value="OMPADOMAIN"/>
</dbReference>
<evidence type="ECO:0000256" key="2">
    <source>
        <dbReference type="ARBA" id="ARBA00023136"/>
    </source>
</evidence>
<dbReference type="EMBL" id="JBHUDG010000003">
    <property type="protein sequence ID" value="MFD1629119.1"/>
    <property type="molecule type" value="Genomic_DNA"/>
</dbReference>
<comment type="subcellular location">
    <subcellularLocation>
        <location evidence="1">Cell outer membrane</location>
    </subcellularLocation>
</comment>
<proteinExistence type="predicted"/>
<dbReference type="Pfam" id="PF13488">
    <property type="entry name" value="Gly-zipper_Omp"/>
    <property type="match status" value="1"/>
</dbReference>
<dbReference type="InterPro" id="IPR036737">
    <property type="entry name" value="OmpA-like_sf"/>
</dbReference>
<sequence length="230" mass="23294">MKTTKLRISVFTVALAIGASSIFSSCETVKNMNNTTKGAGIGTAAGAGIGALIGGKAGNTAVGAIIGGALGGTAGALIGKKMDKQAKEIEAAIPGAEVIPAGEGIIVKFDSGLLFEFNKSTLSSTAKQNIDNLAASLNKYPDTDILVVGHTDNVGTDAVNDRISLERANAVASYATSKGVSGSRLKTSGKGKTEPIASNDTDAGRTQNRRVEIVIVANDAMKAKAKAEVK</sequence>
<organism evidence="7 8">
    <name type="scientific">Pseudopedobacter beijingensis</name>
    <dbReference type="NCBI Taxonomy" id="1207056"/>
    <lineage>
        <taxon>Bacteria</taxon>
        <taxon>Pseudomonadati</taxon>
        <taxon>Bacteroidota</taxon>
        <taxon>Sphingobacteriia</taxon>
        <taxon>Sphingobacteriales</taxon>
        <taxon>Sphingobacteriaceae</taxon>
        <taxon>Pseudopedobacter</taxon>
    </lineage>
</organism>
<dbReference type="Gene3D" id="3.30.1330.60">
    <property type="entry name" value="OmpA-like domain"/>
    <property type="match status" value="1"/>
</dbReference>
<evidence type="ECO:0000256" key="3">
    <source>
        <dbReference type="ARBA" id="ARBA00023237"/>
    </source>
</evidence>
<keyword evidence="8" id="KW-1185">Reference proteome</keyword>
<dbReference type="CDD" id="cd07185">
    <property type="entry name" value="OmpA_C-like"/>
    <property type="match status" value="1"/>
</dbReference>
<dbReference type="PROSITE" id="PS51257">
    <property type="entry name" value="PROKAR_LIPOPROTEIN"/>
    <property type="match status" value="1"/>
</dbReference>
<reference evidence="8" key="1">
    <citation type="journal article" date="2019" name="Int. J. Syst. Evol. Microbiol.">
        <title>The Global Catalogue of Microorganisms (GCM) 10K type strain sequencing project: providing services to taxonomists for standard genome sequencing and annotation.</title>
        <authorList>
            <consortium name="The Broad Institute Genomics Platform"/>
            <consortium name="The Broad Institute Genome Sequencing Center for Infectious Disease"/>
            <person name="Wu L."/>
            <person name="Ma J."/>
        </authorList>
    </citation>
    <scope>NUCLEOTIDE SEQUENCE [LARGE SCALE GENOMIC DNA]</scope>
    <source>
        <strain evidence="8">CCUG 53762</strain>
    </source>
</reference>
<evidence type="ECO:0000256" key="4">
    <source>
        <dbReference type="PROSITE-ProRule" id="PRU00473"/>
    </source>
</evidence>
<name>A0ABW4IAW6_9SPHI</name>
<dbReference type="InterPro" id="IPR006665">
    <property type="entry name" value="OmpA-like"/>
</dbReference>
<dbReference type="InterPro" id="IPR050330">
    <property type="entry name" value="Bact_OuterMem_StrucFunc"/>
</dbReference>
<evidence type="ECO:0000259" key="6">
    <source>
        <dbReference type="PROSITE" id="PS51123"/>
    </source>
</evidence>
<comment type="caution">
    <text evidence="7">The sequence shown here is derived from an EMBL/GenBank/DDBJ whole genome shotgun (WGS) entry which is preliminary data.</text>
</comment>
<dbReference type="PANTHER" id="PTHR30329:SF21">
    <property type="entry name" value="LIPOPROTEIN YIAD-RELATED"/>
    <property type="match status" value="1"/>
</dbReference>
<protein>
    <submittedName>
        <fullName evidence="7">OmpA family protein</fullName>
    </submittedName>
</protein>
<dbReference type="InterPro" id="IPR039567">
    <property type="entry name" value="Gly-zipper"/>
</dbReference>
<keyword evidence="3" id="KW-0998">Cell outer membrane</keyword>